<keyword evidence="3" id="KW-0378">Hydrolase</keyword>
<evidence type="ECO:0000313" key="8">
    <source>
        <dbReference type="EMBL" id="AOV15961.1"/>
    </source>
</evidence>
<evidence type="ECO:0000256" key="4">
    <source>
        <dbReference type="ARBA" id="ARBA00022833"/>
    </source>
</evidence>
<dbReference type="KEGG" id="aaeo:BJI67_01715"/>
<evidence type="ECO:0000259" key="6">
    <source>
        <dbReference type="Pfam" id="PF00675"/>
    </source>
</evidence>
<evidence type="ECO:0000256" key="5">
    <source>
        <dbReference type="ARBA" id="ARBA00023049"/>
    </source>
</evidence>
<evidence type="ECO:0008006" key="10">
    <source>
        <dbReference type="Google" id="ProtNLM"/>
    </source>
</evidence>
<name>A0A1D8K4S6_9GAMM</name>
<dbReference type="InterPro" id="IPR007863">
    <property type="entry name" value="Peptidase_M16_C"/>
</dbReference>
<dbReference type="Gene3D" id="3.30.830.10">
    <property type="entry name" value="Metalloenzyme, LuxS/M16 peptidase-like"/>
    <property type="match status" value="2"/>
</dbReference>
<keyword evidence="4" id="KW-0862">Zinc</keyword>
<feature type="domain" description="Peptidase M16 C-terminal" evidence="7">
    <location>
        <begin position="164"/>
        <end position="329"/>
    </location>
</feature>
<dbReference type="SUPFAM" id="SSF63411">
    <property type="entry name" value="LuxS/MPP-like metallohydrolase"/>
    <property type="match status" value="2"/>
</dbReference>
<evidence type="ECO:0000313" key="9">
    <source>
        <dbReference type="Proteomes" id="UP000095342"/>
    </source>
</evidence>
<evidence type="ECO:0000259" key="7">
    <source>
        <dbReference type="Pfam" id="PF05193"/>
    </source>
</evidence>
<dbReference type="GO" id="GO:0008237">
    <property type="term" value="F:metallopeptidase activity"/>
    <property type="evidence" value="ECO:0007669"/>
    <property type="project" value="UniProtKB-KW"/>
</dbReference>
<keyword evidence="9" id="KW-1185">Reference proteome</keyword>
<dbReference type="PANTHER" id="PTHR43690:SF17">
    <property type="entry name" value="PROTEIN YHJJ"/>
    <property type="match status" value="1"/>
</dbReference>
<dbReference type="Pfam" id="PF00675">
    <property type="entry name" value="Peptidase_M16"/>
    <property type="match status" value="1"/>
</dbReference>
<evidence type="ECO:0000256" key="3">
    <source>
        <dbReference type="ARBA" id="ARBA00022801"/>
    </source>
</evidence>
<evidence type="ECO:0000256" key="2">
    <source>
        <dbReference type="ARBA" id="ARBA00022670"/>
    </source>
</evidence>
<dbReference type="InterPro" id="IPR011249">
    <property type="entry name" value="Metalloenz_LuxS/M16"/>
</dbReference>
<dbReference type="EMBL" id="CP017448">
    <property type="protein sequence ID" value="AOV15961.1"/>
    <property type="molecule type" value="Genomic_DNA"/>
</dbReference>
<keyword evidence="5" id="KW-0482">Metalloprotease</keyword>
<keyword evidence="2" id="KW-0645">Protease</keyword>
<dbReference type="GO" id="GO:0046872">
    <property type="term" value="F:metal ion binding"/>
    <property type="evidence" value="ECO:0007669"/>
    <property type="project" value="InterPro"/>
</dbReference>
<gene>
    <name evidence="8" type="ORF">BJI67_01715</name>
</gene>
<dbReference type="AlphaFoldDB" id="A0A1D8K4S6"/>
<dbReference type="InterPro" id="IPR011765">
    <property type="entry name" value="Pept_M16_N"/>
</dbReference>
<comment type="similarity">
    <text evidence="1">Belongs to the peptidase M16 family.</text>
</comment>
<reference evidence="8 9" key="1">
    <citation type="submission" date="2016-09" db="EMBL/GenBank/DDBJ databases">
        <title>Acidihalobacter prosperus V6 (DSM14174).</title>
        <authorList>
            <person name="Khaleque H.N."/>
            <person name="Ramsay J.P."/>
            <person name="Murphy R.J.T."/>
            <person name="Kaksonen A.H."/>
            <person name="Boxall N.J."/>
            <person name="Watkin E.L.J."/>
        </authorList>
    </citation>
    <scope>NUCLEOTIDE SEQUENCE [LARGE SCALE GENOMIC DNA]</scope>
    <source>
        <strain evidence="8 9">V6</strain>
    </source>
</reference>
<sequence>MNPATRELLLANGVGVAIHPMPGRTGAAAAIAWRAGSRAERAGESGFAHLAEHLLFPDDPHDLAAFDATGGQLNAWSGREHSLFHLNVPVAELPDALARLAARLARGADLVTAGGFAREREAIRHEGLAEGGSALELALARCLGIAAPAPVDALSADATPTCLQRFLARELRGPALRVGVAGDVDPGAVAAACAPLARLPADASATPGHAWHWHGGVHEYLTDGGPPGLLWLLPAPLAGSAAAGALRLAERALCGGLAAPLFRELRARGLAYGVHSSIETWSDGGYWALQVVCPPGMTAAVAALVEATLERAAALGLAGDRFAAARAALSGEAQLVRDDPAALAERLALGTAAEDTFTDDPAAVRVALGNAWARHARFVTGKTPQPTLRALP</sequence>
<organism evidence="8 9">
    <name type="scientific">Acidihalobacter aeolianus</name>
    <dbReference type="NCBI Taxonomy" id="2792603"/>
    <lineage>
        <taxon>Bacteria</taxon>
        <taxon>Pseudomonadati</taxon>
        <taxon>Pseudomonadota</taxon>
        <taxon>Gammaproteobacteria</taxon>
        <taxon>Chromatiales</taxon>
        <taxon>Ectothiorhodospiraceae</taxon>
        <taxon>Acidihalobacter</taxon>
    </lineage>
</organism>
<dbReference type="RefSeq" id="WP_070071560.1">
    <property type="nucleotide sequence ID" value="NZ_CP017448.1"/>
</dbReference>
<dbReference type="Proteomes" id="UP000095342">
    <property type="component" value="Chromosome"/>
</dbReference>
<dbReference type="InterPro" id="IPR050626">
    <property type="entry name" value="Peptidase_M16"/>
</dbReference>
<accession>A0A1D8K4S6</accession>
<dbReference type="PANTHER" id="PTHR43690">
    <property type="entry name" value="NARDILYSIN"/>
    <property type="match status" value="1"/>
</dbReference>
<evidence type="ECO:0000256" key="1">
    <source>
        <dbReference type="ARBA" id="ARBA00007261"/>
    </source>
</evidence>
<proteinExistence type="inferred from homology"/>
<dbReference type="GO" id="GO:0006508">
    <property type="term" value="P:proteolysis"/>
    <property type="evidence" value="ECO:0007669"/>
    <property type="project" value="UniProtKB-KW"/>
</dbReference>
<protein>
    <recommendedName>
        <fullName evidence="10">Peptidase M16 N-terminal domain-containing protein</fullName>
    </recommendedName>
</protein>
<dbReference type="Pfam" id="PF05193">
    <property type="entry name" value="Peptidase_M16_C"/>
    <property type="match status" value="1"/>
</dbReference>
<feature type="domain" description="Peptidase M16 N-terminal" evidence="6">
    <location>
        <begin position="24"/>
        <end position="102"/>
    </location>
</feature>